<feature type="transmembrane region" description="Helical" evidence="1">
    <location>
        <begin position="211"/>
        <end position="229"/>
    </location>
</feature>
<reference evidence="2" key="1">
    <citation type="submission" date="2020-10" db="EMBL/GenBank/DDBJ databases">
        <authorList>
            <person name="Gilroy R."/>
        </authorList>
    </citation>
    <scope>NUCLEOTIDE SEQUENCE</scope>
    <source>
        <strain evidence="2">ChiSxjej2B14-8506</strain>
    </source>
</reference>
<feature type="transmembrane region" description="Helical" evidence="1">
    <location>
        <begin position="258"/>
        <end position="279"/>
    </location>
</feature>
<protein>
    <submittedName>
        <fullName evidence="2">Uncharacterized protein</fullName>
    </submittedName>
</protein>
<proteinExistence type="predicted"/>
<keyword evidence="1" id="KW-0472">Membrane</keyword>
<dbReference type="AlphaFoldDB" id="A0A9D1LSK6"/>
<dbReference type="Proteomes" id="UP000824123">
    <property type="component" value="Unassembled WGS sequence"/>
</dbReference>
<feature type="transmembrane region" description="Helical" evidence="1">
    <location>
        <begin position="59"/>
        <end position="92"/>
    </location>
</feature>
<keyword evidence="1" id="KW-1133">Transmembrane helix</keyword>
<feature type="transmembrane region" description="Helical" evidence="1">
    <location>
        <begin position="6"/>
        <end position="25"/>
    </location>
</feature>
<reference evidence="2" key="2">
    <citation type="journal article" date="2021" name="PeerJ">
        <title>Extensive microbial diversity within the chicken gut microbiome revealed by metagenomics and culture.</title>
        <authorList>
            <person name="Gilroy R."/>
            <person name="Ravi A."/>
            <person name="Getino M."/>
            <person name="Pursley I."/>
            <person name="Horton D.L."/>
            <person name="Alikhan N.F."/>
            <person name="Baker D."/>
            <person name="Gharbi K."/>
            <person name="Hall N."/>
            <person name="Watson M."/>
            <person name="Adriaenssens E.M."/>
            <person name="Foster-Nyarko E."/>
            <person name="Jarju S."/>
            <person name="Secka A."/>
            <person name="Antonio M."/>
            <person name="Oren A."/>
            <person name="Chaudhuri R.R."/>
            <person name="La Ragione R."/>
            <person name="Hildebrand F."/>
            <person name="Pallen M.J."/>
        </authorList>
    </citation>
    <scope>NUCLEOTIDE SEQUENCE</scope>
    <source>
        <strain evidence="2">ChiSxjej2B14-8506</strain>
    </source>
</reference>
<name>A0A9D1LSK6_9FIRM</name>
<feature type="transmembrane region" description="Helical" evidence="1">
    <location>
        <begin position="285"/>
        <end position="302"/>
    </location>
</feature>
<gene>
    <name evidence="2" type="ORF">IAC59_08400</name>
</gene>
<feature type="transmembrane region" description="Helical" evidence="1">
    <location>
        <begin position="322"/>
        <end position="341"/>
    </location>
</feature>
<organism evidence="2 3">
    <name type="scientific">Candidatus Fimadaptatus faecigallinarum</name>
    <dbReference type="NCBI Taxonomy" id="2840814"/>
    <lineage>
        <taxon>Bacteria</taxon>
        <taxon>Bacillati</taxon>
        <taxon>Bacillota</taxon>
        <taxon>Clostridia</taxon>
        <taxon>Eubacteriales</taxon>
        <taxon>Candidatus Fimadaptatus</taxon>
    </lineage>
</organism>
<accession>A0A9D1LSK6</accession>
<feature type="transmembrane region" description="Helical" evidence="1">
    <location>
        <begin position="32"/>
        <end position="53"/>
    </location>
</feature>
<sequence>MNYDDWSRHVLGVFGCVASCAAAWFMLPLAVFYPRAIAFVPALLAFVSVYSGWQWAAAGALGAVVCAFISMDAVMAGAALIGLALPVVVQYITYRRRVEFKRAAAINIGAFMALGVCALALVRLFHGGIADVEADYVQRLWDAQMTQGLSGLSGLFAAAQNRLQLLSLLASRGLLSESLIMELAESPSAELYTRCIEYVIYTLKLVVNYEVTGNVASSALAVGIIMTAWPRMAAVRRGEEPEVPFVPLRDWYLSAETTLYSCGLYIITSMIVVFMPEWWYGVDYAIKQCVYVLMCVQGVAVLERRLREYGMRRGLRGPMMAVAVAMFRLPVALIGLASALFGSHGAISKWMHDKFAGGDGDDFFDNGDE</sequence>
<comment type="caution">
    <text evidence="2">The sequence shown here is derived from an EMBL/GenBank/DDBJ whole genome shotgun (WGS) entry which is preliminary data.</text>
</comment>
<dbReference type="EMBL" id="DVNK01000051">
    <property type="protein sequence ID" value="HIU47266.1"/>
    <property type="molecule type" value="Genomic_DNA"/>
</dbReference>
<evidence type="ECO:0000256" key="1">
    <source>
        <dbReference type="SAM" id="Phobius"/>
    </source>
</evidence>
<evidence type="ECO:0000313" key="3">
    <source>
        <dbReference type="Proteomes" id="UP000824123"/>
    </source>
</evidence>
<keyword evidence="1" id="KW-0812">Transmembrane</keyword>
<evidence type="ECO:0000313" key="2">
    <source>
        <dbReference type="EMBL" id="HIU47266.1"/>
    </source>
</evidence>
<feature type="transmembrane region" description="Helical" evidence="1">
    <location>
        <begin position="104"/>
        <end position="125"/>
    </location>
</feature>